<protein>
    <submittedName>
        <fullName evidence="2">Phage holin family protein</fullName>
    </submittedName>
</protein>
<evidence type="ECO:0000313" key="2">
    <source>
        <dbReference type="EMBL" id="MFC4077478.1"/>
    </source>
</evidence>
<dbReference type="Pfam" id="PF04020">
    <property type="entry name" value="Phage_holin_4_2"/>
    <property type="match status" value="1"/>
</dbReference>
<dbReference type="EMBL" id="JBHSAP010000015">
    <property type="protein sequence ID" value="MFC4077478.1"/>
    <property type="molecule type" value="Genomic_DNA"/>
</dbReference>
<feature type="transmembrane region" description="Helical" evidence="1">
    <location>
        <begin position="53"/>
        <end position="76"/>
    </location>
</feature>
<reference evidence="3" key="1">
    <citation type="journal article" date="2019" name="Int. J. Syst. Evol. Microbiol.">
        <title>The Global Catalogue of Microorganisms (GCM) 10K type strain sequencing project: providing services to taxonomists for standard genome sequencing and annotation.</title>
        <authorList>
            <consortium name="The Broad Institute Genomics Platform"/>
            <consortium name="The Broad Institute Genome Sequencing Center for Infectious Disease"/>
            <person name="Wu L."/>
            <person name="Ma J."/>
        </authorList>
    </citation>
    <scope>NUCLEOTIDE SEQUENCE [LARGE SCALE GENOMIC DNA]</scope>
    <source>
        <strain evidence="3">IBRC-M 10813</strain>
    </source>
</reference>
<feature type="transmembrane region" description="Helical" evidence="1">
    <location>
        <begin position="88"/>
        <end position="110"/>
    </location>
</feature>
<keyword evidence="1" id="KW-1133">Transmembrane helix</keyword>
<keyword evidence="1" id="KW-0812">Transmembrane</keyword>
<evidence type="ECO:0000256" key="1">
    <source>
        <dbReference type="SAM" id="Phobius"/>
    </source>
</evidence>
<keyword evidence="3" id="KW-1185">Reference proteome</keyword>
<proteinExistence type="predicted"/>
<dbReference type="PANTHER" id="PTHR37309:SF1">
    <property type="entry name" value="SLR0284 PROTEIN"/>
    <property type="match status" value="1"/>
</dbReference>
<dbReference type="Proteomes" id="UP001595843">
    <property type="component" value="Unassembled WGS sequence"/>
</dbReference>
<comment type="caution">
    <text evidence="2">The sequence shown here is derived from an EMBL/GenBank/DDBJ whole genome shotgun (WGS) entry which is preliminary data.</text>
</comment>
<sequence>MSWIIRLLINGLAVVIAAQVIPQIHVTGFGTAILVALVLGVINTFIRPILVFLTLPLSFLTLGLFIFILNAFLFWLTGTLTPGFQVEGFMGALLGSILVSIISWLLNGIWKGIRD</sequence>
<accession>A0ABV8JG65</accession>
<evidence type="ECO:0000313" key="3">
    <source>
        <dbReference type="Proteomes" id="UP001595843"/>
    </source>
</evidence>
<gene>
    <name evidence="2" type="ORF">ACFOUO_11765</name>
</gene>
<name>A0ABV8JG65_9BACL</name>
<feature type="transmembrane region" description="Helical" evidence="1">
    <location>
        <begin position="27"/>
        <end position="46"/>
    </location>
</feature>
<organism evidence="2 3">
    <name type="scientific">Salinithrix halophila</name>
    <dbReference type="NCBI Taxonomy" id="1485204"/>
    <lineage>
        <taxon>Bacteria</taxon>
        <taxon>Bacillati</taxon>
        <taxon>Bacillota</taxon>
        <taxon>Bacilli</taxon>
        <taxon>Bacillales</taxon>
        <taxon>Thermoactinomycetaceae</taxon>
        <taxon>Salinithrix</taxon>
    </lineage>
</organism>
<keyword evidence="1" id="KW-0472">Membrane</keyword>
<dbReference type="InterPro" id="IPR007165">
    <property type="entry name" value="Phage_holin_4_2"/>
</dbReference>
<dbReference type="PANTHER" id="PTHR37309">
    <property type="entry name" value="SLR0284 PROTEIN"/>
    <property type="match status" value="1"/>
</dbReference>